<dbReference type="CDD" id="cd06130">
    <property type="entry name" value="DNA_pol_III_epsilon_like"/>
    <property type="match status" value="1"/>
</dbReference>
<dbReference type="InterPro" id="IPR012337">
    <property type="entry name" value="RNaseH-like_sf"/>
</dbReference>
<dbReference type="Proteomes" id="UP000076794">
    <property type="component" value="Chromosome"/>
</dbReference>
<dbReference type="Gene3D" id="3.30.420.10">
    <property type="entry name" value="Ribonuclease H-like superfamily/Ribonuclease H"/>
    <property type="match status" value="1"/>
</dbReference>
<dbReference type="GO" id="GO:0005829">
    <property type="term" value="C:cytosol"/>
    <property type="evidence" value="ECO:0007669"/>
    <property type="project" value="TreeGrafter"/>
</dbReference>
<gene>
    <name evidence="3" type="primary">polC_2</name>
    <name evidence="3" type="ORF">I598_0412</name>
</gene>
<keyword evidence="1" id="KW-0269">Exonuclease</keyword>
<dbReference type="PANTHER" id="PTHR30231">
    <property type="entry name" value="DNA POLYMERASE III SUBUNIT EPSILON"/>
    <property type="match status" value="1"/>
</dbReference>
<evidence type="ECO:0000313" key="4">
    <source>
        <dbReference type="Proteomes" id="UP000076794"/>
    </source>
</evidence>
<dbReference type="GO" id="GO:0003676">
    <property type="term" value="F:nucleic acid binding"/>
    <property type="evidence" value="ECO:0007669"/>
    <property type="project" value="InterPro"/>
</dbReference>
<accession>A0A161IIT3</accession>
<dbReference type="SMART" id="SM00479">
    <property type="entry name" value="EXOIII"/>
    <property type="match status" value="1"/>
</dbReference>
<protein>
    <submittedName>
        <fullName evidence="3">DNA polymerase III PolC-type</fullName>
        <ecNumber evidence="3">2.7.7.7</ecNumber>
    </submittedName>
</protein>
<dbReference type="InterPro" id="IPR013520">
    <property type="entry name" value="Ribonucl_H"/>
</dbReference>
<dbReference type="KEGG" id="ido:I598_0412"/>
<feature type="domain" description="Exonuclease" evidence="2">
    <location>
        <begin position="13"/>
        <end position="179"/>
    </location>
</feature>
<dbReference type="SUPFAM" id="SSF53098">
    <property type="entry name" value="Ribonuclease H-like"/>
    <property type="match status" value="1"/>
</dbReference>
<proteinExistence type="predicted"/>
<dbReference type="GO" id="GO:0003887">
    <property type="term" value="F:DNA-directed DNA polymerase activity"/>
    <property type="evidence" value="ECO:0007669"/>
    <property type="project" value="UniProtKB-EC"/>
</dbReference>
<reference evidence="3 4" key="1">
    <citation type="submission" date="2016-01" db="EMBL/GenBank/DDBJ databases">
        <title>Complete genome sequence of a soil Actinobacterium, Isoptericola dokdonensis DS-3.</title>
        <authorList>
            <person name="Kwon S.-K."/>
            <person name="Kim J.F."/>
        </authorList>
    </citation>
    <scope>NUCLEOTIDE SEQUENCE [LARGE SCALE GENOMIC DNA]</scope>
    <source>
        <strain evidence="3 4">DS-3</strain>
    </source>
</reference>
<sequence length="192" mass="20412">MSGMPAAPIPGLSFTAIDVETANPQRASVCSIGVAKVRDGVVVDTLETLVQPPPGHEEFAYRNVQVHGITARDVVGAPTWDVVQPKIAELAGGDVLVAHNASFDRSVVTRANEAHGIVTPRTRWLCTRDAAKAFLTLAAYRLPVVSAALGIPAHDHHDAGADARQCALVLIELSRRLGPDGPMQVGQHVRVW</sequence>
<name>A0A161IIT3_9MICO</name>
<keyword evidence="4" id="KW-1185">Reference proteome</keyword>
<dbReference type="STRING" id="1300344.I598_0412"/>
<dbReference type="PANTHER" id="PTHR30231:SF42">
    <property type="entry name" value="EXONUCLEASE"/>
    <property type="match status" value="1"/>
</dbReference>
<dbReference type="EC" id="2.7.7.7" evidence="3"/>
<evidence type="ECO:0000256" key="1">
    <source>
        <dbReference type="ARBA" id="ARBA00022839"/>
    </source>
</evidence>
<keyword evidence="3" id="KW-0548">Nucleotidyltransferase</keyword>
<dbReference type="InterPro" id="IPR036397">
    <property type="entry name" value="RNaseH_sf"/>
</dbReference>
<dbReference type="FunFam" id="3.30.420.10:FF:000045">
    <property type="entry name" value="3'-5' exonuclease DinG"/>
    <property type="match status" value="1"/>
</dbReference>
<organism evidence="3 4">
    <name type="scientific">Isoptericola dokdonensis DS-3</name>
    <dbReference type="NCBI Taxonomy" id="1300344"/>
    <lineage>
        <taxon>Bacteria</taxon>
        <taxon>Bacillati</taxon>
        <taxon>Actinomycetota</taxon>
        <taxon>Actinomycetes</taxon>
        <taxon>Micrococcales</taxon>
        <taxon>Promicromonosporaceae</taxon>
        <taxon>Isoptericola</taxon>
    </lineage>
</organism>
<evidence type="ECO:0000313" key="3">
    <source>
        <dbReference type="EMBL" id="ANC30000.1"/>
    </source>
</evidence>
<dbReference type="EMBL" id="CP014209">
    <property type="protein sequence ID" value="ANC30000.1"/>
    <property type="molecule type" value="Genomic_DNA"/>
</dbReference>
<evidence type="ECO:0000259" key="2">
    <source>
        <dbReference type="SMART" id="SM00479"/>
    </source>
</evidence>
<keyword evidence="1" id="KW-0540">Nuclease</keyword>
<dbReference type="OrthoDB" id="9803913at2"/>
<dbReference type="Pfam" id="PF00929">
    <property type="entry name" value="RNase_T"/>
    <property type="match status" value="1"/>
</dbReference>
<dbReference type="AlphaFoldDB" id="A0A161IIT3"/>
<keyword evidence="3" id="KW-0808">Transferase</keyword>
<keyword evidence="1" id="KW-0378">Hydrolase</keyword>
<dbReference type="GO" id="GO:0008408">
    <property type="term" value="F:3'-5' exonuclease activity"/>
    <property type="evidence" value="ECO:0007669"/>
    <property type="project" value="TreeGrafter"/>
</dbReference>